<dbReference type="InterPro" id="IPR001261">
    <property type="entry name" value="ArgE/DapE_CS"/>
</dbReference>
<dbReference type="Gene3D" id="3.40.630.10">
    <property type="entry name" value="Zn peptidases"/>
    <property type="match status" value="1"/>
</dbReference>
<proteinExistence type="inferred from homology"/>
<dbReference type="InterPro" id="IPR002933">
    <property type="entry name" value="Peptidase_M20"/>
</dbReference>
<feature type="domain" description="Peptidase M20 dimerisation" evidence="6">
    <location>
        <begin position="220"/>
        <end position="363"/>
    </location>
</feature>
<keyword evidence="5" id="KW-0862">Zinc</keyword>
<dbReference type="PANTHER" id="PTHR43808">
    <property type="entry name" value="ACETYLORNITHINE DEACETYLASE"/>
    <property type="match status" value="1"/>
</dbReference>
<dbReference type="Pfam" id="PF07687">
    <property type="entry name" value="M20_dimer"/>
    <property type="match status" value="1"/>
</dbReference>
<dbReference type="PROSITE" id="PS00758">
    <property type="entry name" value="ARGE_DAPE_CPG2_1"/>
    <property type="match status" value="1"/>
</dbReference>
<protein>
    <recommendedName>
        <fullName evidence="6">Peptidase M20 dimerisation domain-containing protein</fullName>
    </recommendedName>
</protein>
<evidence type="ECO:0000256" key="5">
    <source>
        <dbReference type="ARBA" id="ARBA00022833"/>
    </source>
</evidence>
<dbReference type="PROSITE" id="PS00759">
    <property type="entry name" value="ARGE_DAPE_CPG2_2"/>
    <property type="match status" value="1"/>
</dbReference>
<dbReference type="Pfam" id="PF01546">
    <property type="entry name" value="Peptidase_M20"/>
    <property type="match status" value="1"/>
</dbReference>
<keyword evidence="4" id="KW-0378">Hydrolase</keyword>
<accession>A0A381NYN6</accession>
<dbReference type="InterPro" id="IPR036264">
    <property type="entry name" value="Bact_exopeptidase_dim_dom"/>
</dbReference>
<dbReference type="SUPFAM" id="SSF53187">
    <property type="entry name" value="Zn-dependent exopeptidases"/>
    <property type="match status" value="1"/>
</dbReference>
<dbReference type="PANTHER" id="PTHR43808:SF8">
    <property type="entry name" value="PEPTIDASE M20 DIMERISATION DOMAIN-CONTAINING PROTEIN"/>
    <property type="match status" value="1"/>
</dbReference>
<name>A0A381NYN6_9ZZZZ</name>
<dbReference type="Gene3D" id="1.10.150.900">
    <property type="match status" value="1"/>
</dbReference>
<dbReference type="SUPFAM" id="SSF55031">
    <property type="entry name" value="Bacterial exopeptidase dimerisation domain"/>
    <property type="match status" value="1"/>
</dbReference>
<dbReference type="InterPro" id="IPR050072">
    <property type="entry name" value="Peptidase_M20A"/>
</dbReference>
<evidence type="ECO:0000313" key="7">
    <source>
        <dbReference type="EMBL" id="SUZ59741.1"/>
    </source>
</evidence>
<evidence type="ECO:0000256" key="1">
    <source>
        <dbReference type="ARBA" id="ARBA00001947"/>
    </source>
</evidence>
<gene>
    <name evidence="7" type="ORF">METZ01_LOCUS12595</name>
</gene>
<organism evidence="7">
    <name type="scientific">marine metagenome</name>
    <dbReference type="NCBI Taxonomy" id="408172"/>
    <lineage>
        <taxon>unclassified sequences</taxon>
        <taxon>metagenomes</taxon>
        <taxon>ecological metagenomes</taxon>
    </lineage>
</organism>
<evidence type="ECO:0000259" key="6">
    <source>
        <dbReference type="Pfam" id="PF07687"/>
    </source>
</evidence>
<dbReference type="InterPro" id="IPR011650">
    <property type="entry name" value="Peptidase_M20_dimer"/>
</dbReference>
<evidence type="ECO:0000256" key="3">
    <source>
        <dbReference type="ARBA" id="ARBA00022723"/>
    </source>
</evidence>
<evidence type="ECO:0000256" key="2">
    <source>
        <dbReference type="ARBA" id="ARBA00006247"/>
    </source>
</evidence>
<dbReference type="AlphaFoldDB" id="A0A381NYN6"/>
<keyword evidence="3" id="KW-0479">Metal-binding</keyword>
<comment type="cofactor">
    <cofactor evidence="1">
        <name>Zn(2+)</name>
        <dbReference type="ChEBI" id="CHEBI:29105"/>
    </cofactor>
</comment>
<dbReference type="GO" id="GO:0046872">
    <property type="term" value="F:metal ion binding"/>
    <property type="evidence" value="ECO:0007669"/>
    <property type="project" value="UniProtKB-KW"/>
</dbReference>
<sequence>MTNRIVAIAMLIVAGHAATVNTQSSDFTLARDETVSLLQALIRIDTSSPPGNETRVAEHVRDVLSAADIPSRIFAVEPSRGNLVARLKGNGTKRPLLLMAHTDVVGVERTDWTIDPFGGELRNGHVYGRGASDDKGQLAAMVQVMLMLHRADVPLDRDIILLAEAGEEGTTEVGIDFMVSEHWDEIAAEFALNEGGRMSAVDGSVNTVSIATTEKVPWRGIRLIARGVAGHGSAPRLDNPIVHLSAAVAKVGAYQAPMRLNETTRAYLERLATISPPDAAFRYRNLENPRLSAQIQDQLRRSDIGVNSMIRTSISPNIIAGGFRRNVIPADAEAELDIRALPDEDLDRFLATLRGLIDDPAVEVTRPTSMRPAATPSPLDSEMFLTLERVQGDMFPRAITLPTMLVASTDSAQLRAKGVQAYGVGMIRDDLSGVHGTDERISSDGLGIFLEYLYRVVVEIAGTR</sequence>
<dbReference type="GO" id="GO:0016787">
    <property type="term" value="F:hydrolase activity"/>
    <property type="evidence" value="ECO:0007669"/>
    <property type="project" value="UniProtKB-KW"/>
</dbReference>
<dbReference type="EMBL" id="UINC01000697">
    <property type="protein sequence ID" value="SUZ59741.1"/>
    <property type="molecule type" value="Genomic_DNA"/>
</dbReference>
<reference evidence="7" key="1">
    <citation type="submission" date="2018-05" db="EMBL/GenBank/DDBJ databases">
        <authorList>
            <person name="Lanie J.A."/>
            <person name="Ng W.-L."/>
            <person name="Kazmierczak K.M."/>
            <person name="Andrzejewski T.M."/>
            <person name="Davidsen T.M."/>
            <person name="Wayne K.J."/>
            <person name="Tettelin H."/>
            <person name="Glass J.I."/>
            <person name="Rusch D."/>
            <person name="Podicherti R."/>
            <person name="Tsui H.-C.T."/>
            <person name="Winkler M.E."/>
        </authorList>
    </citation>
    <scope>NUCLEOTIDE SEQUENCE</scope>
</reference>
<comment type="similarity">
    <text evidence="2">Belongs to the peptidase M20A family.</text>
</comment>
<evidence type="ECO:0000256" key="4">
    <source>
        <dbReference type="ARBA" id="ARBA00022801"/>
    </source>
</evidence>
<dbReference type="Gene3D" id="3.30.70.360">
    <property type="match status" value="1"/>
</dbReference>